<keyword evidence="5" id="KW-0680">Restriction system</keyword>
<evidence type="ECO:0000313" key="9">
    <source>
        <dbReference type="EMBL" id="RKM91966.1"/>
    </source>
</evidence>
<evidence type="ECO:0000256" key="1">
    <source>
        <dbReference type="ARBA" id="ARBA00011900"/>
    </source>
</evidence>
<keyword evidence="2 9" id="KW-0489">Methyltransferase</keyword>
<comment type="caution">
    <text evidence="9">The sequence shown here is derived from an EMBL/GenBank/DDBJ whole genome shotgun (WGS) entry which is preliminary data.</text>
</comment>
<dbReference type="Pfam" id="PF12161">
    <property type="entry name" value="HsdM_N"/>
    <property type="match status" value="1"/>
</dbReference>
<dbReference type="InterPro" id="IPR003356">
    <property type="entry name" value="DNA_methylase_A-5"/>
</dbReference>
<reference evidence="9 10" key="1">
    <citation type="journal article" date="2014" name="Genome Announc.">
        <title>Draft Genome Sequence of Streptomyces fradiae ATCC 19609, a Strain Highly Sensitive to Antibiotics.</title>
        <authorList>
            <person name="Bekker O.B."/>
            <person name="Klimina K.M."/>
            <person name="Vatlin A.A."/>
            <person name="Zakharevich N.V."/>
            <person name="Kasianov A.S."/>
            <person name="Danilenko V.N."/>
        </authorList>
    </citation>
    <scope>NUCLEOTIDE SEQUENCE [LARGE SCALE GENOMIC DNA]</scope>
    <source>
        <strain evidence="9 10">ATCC 19609</strain>
    </source>
</reference>
<dbReference type="GO" id="GO:0009007">
    <property type="term" value="F:site-specific DNA-methyltransferase (adenine-specific) activity"/>
    <property type="evidence" value="ECO:0007669"/>
    <property type="project" value="UniProtKB-EC"/>
</dbReference>
<dbReference type="AlphaFoldDB" id="A0A3M8F621"/>
<dbReference type="Proteomes" id="UP000028058">
    <property type="component" value="Unassembled WGS sequence"/>
</dbReference>
<keyword evidence="3" id="KW-0808">Transferase</keyword>
<sequence>MSDGTRHLSKLVWSVADLLRGDFKSSEYGRVILPFTVLRRLDCLLAPSRQAVLDEAERTDDEQEREQRLTAASGWPFYNSSRLSMESVLSDPENADRLLLAHVDGYSQNVRDLLDGFEFERTVTRLHQARLLYRVVAQFVSIDLGQMITDDHMESLFEELVRRFAESGNETSGEHYTPRDVAHLMVSFLVSADSDLLTSPHAARTILDPACGTAGLLTEAASYIALMNPQADVRLYGQEINRESWAISRATMMTSGRRASTIAFGNVFAEDGHQGTAFDYLLANPPFGVAWKKSEYAVRSEHEQLGFAGRFGAGLPRINDGSLLFLQHMLAKLKPVSASGEGGSRIAVIFNGSPMYVGVAGSGESDIRRWIVENDWLEAVVALPDLLFPNTGISTYLWVLSNRKPAQRRGQVLLLNAQDQWQKMRRSIGSKRKYITSDQIAEVTRLYLNTLSADPAQQPDDRVRVVSTHELMYQRVTIDQPLRLRYELSEEALTRLAESRVIQKTRDPAAMVAALRPLVGSTWTRGQEAVTTLRRAVASAGVSWPRGKVFEAAVRKAVGVRDRDGEPQRIGEAYEPDPELREFVHLPLQVDPGDHLRREVHSTAPDAWIDDSRTRVGCEIPPALFYRPELDGEFELLRSLARLETTRVHPLQRDEEQEDGADRPKHLRAQDLHEADSAVELPDAPEDGVALTLCSGGMLVGRPGNWRLLPQGFGEAATSLFVLQPLRGSGQALCEWLNSRKDNGQYPSARDLLDTHVPVDLVTDSEVESLLETVQEGRRALRTTMSGILPNVFSSGERDVQGVRNEIRFAAHEAGLIGELVRPLDDPISRAEWSFPHHAAALSRRYRVSTHPAERKDGLLKLGEGLARVLGVLALTELAAPNGFSRNLRKQFRTGATFGTWLWILDRLEAEGIAPRIQQLATVRDRGNARALLGHIKDFRNTSHHAHGVRASHQLAEDVERLEPHIVRAISAVSWLSGTHWDWVERCEYLDEGSYRILGLRLRGSHPSWEPFERSSTQPLRPDRIYVDSAPYGAPVDLWPFAVVSLCEECRTRELFLLNEARDDQLTLRSLEEHSLVITYGPPE</sequence>
<dbReference type="OrthoDB" id="9784823at2"/>
<protein>
    <recommendedName>
        <fullName evidence="1">site-specific DNA-methyltransferase (adenine-specific)</fullName>
        <ecNumber evidence="1">2.1.1.72</ecNumber>
    </recommendedName>
</protein>
<dbReference type="GO" id="GO:0003677">
    <property type="term" value="F:DNA binding"/>
    <property type="evidence" value="ECO:0007669"/>
    <property type="project" value="InterPro"/>
</dbReference>
<evidence type="ECO:0000256" key="5">
    <source>
        <dbReference type="ARBA" id="ARBA00022747"/>
    </source>
</evidence>
<keyword evidence="10" id="KW-1185">Reference proteome</keyword>
<dbReference type="PANTHER" id="PTHR42933">
    <property type="entry name" value="SLR6095 PROTEIN"/>
    <property type="match status" value="1"/>
</dbReference>
<evidence type="ECO:0000256" key="4">
    <source>
        <dbReference type="ARBA" id="ARBA00022691"/>
    </source>
</evidence>
<evidence type="ECO:0000256" key="3">
    <source>
        <dbReference type="ARBA" id="ARBA00022679"/>
    </source>
</evidence>
<dbReference type="GO" id="GO:0009307">
    <property type="term" value="P:DNA restriction-modification system"/>
    <property type="evidence" value="ECO:0007669"/>
    <property type="project" value="UniProtKB-KW"/>
</dbReference>
<proteinExistence type="predicted"/>
<evidence type="ECO:0000259" key="8">
    <source>
        <dbReference type="Pfam" id="PF12161"/>
    </source>
</evidence>
<evidence type="ECO:0000313" key="10">
    <source>
        <dbReference type="Proteomes" id="UP000028058"/>
    </source>
</evidence>
<dbReference type="Gene3D" id="3.40.50.150">
    <property type="entry name" value="Vaccinia Virus protein VP39"/>
    <property type="match status" value="1"/>
</dbReference>
<feature type="domain" description="N6 adenine-specific DNA methyltransferase N-terminal" evidence="8">
    <location>
        <begin position="9"/>
        <end position="139"/>
    </location>
</feature>
<dbReference type="EC" id="2.1.1.72" evidence="1"/>
<dbReference type="InterPro" id="IPR002052">
    <property type="entry name" value="DNA_methylase_N6_adenine_CS"/>
</dbReference>
<dbReference type="PROSITE" id="PS00092">
    <property type="entry name" value="N6_MTASE"/>
    <property type="match status" value="1"/>
</dbReference>
<dbReference type="SUPFAM" id="SSF53335">
    <property type="entry name" value="S-adenosyl-L-methionine-dependent methyltransferases"/>
    <property type="match status" value="1"/>
</dbReference>
<evidence type="ECO:0000256" key="2">
    <source>
        <dbReference type="ARBA" id="ARBA00022603"/>
    </source>
</evidence>
<name>A0A3M8F621_9ACTN</name>
<dbReference type="InterPro" id="IPR029063">
    <property type="entry name" value="SAM-dependent_MTases_sf"/>
</dbReference>
<feature type="domain" description="DNA methylase adenine-specific" evidence="7">
    <location>
        <begin position="150"/>
        <end position="450"/>
    </location>
</feature>
<dbReference type="RefSeq" id="WP_063831670.1">
    <property type="nucleotide sequence ID" value="NZ_CP134822.1"/>
</dbReference>
<dbReference type="GO" id="GO:0032259">
    <property type="term" value="P:methylation"/>
    <property type="evidence" value="ECO:0007669"/>
    <property type="project" value="UniProtKB-KW"/>
</dbReference>
<dbReference type="PANTHER" id="PTHR42933:SF3">
    <property type="entry name" value="TYPE I RESTRICTION ENZYME MJAVIII METHYLASE SUBUNIT"/>
    <property type="match status" value="1"/>
</dbReference>
<comment type="catalytic activity">
    <reaction evidence="6">
        <text>a 2'-deoxyadenosine in DNA + S-adenosyl-L-methionine = an N(6)-methyl-2'-deoxyadenosine in DNA + S-adenosyl-L-homocysteine + H(+)</text>
        <dbReference type="Rhea" id="RHEA:15197"/>
        <dbReference type="Rhea" id="RHEA-COMP:12418"/>
        <dbReference type="Rhea" id="RHEA-COMP:12419"/>
        <dbReference type="ChEBI" id="CHEBI:15378"/>
        <dbReference type="ChEBI" id="CHEBI:57856"/>
        <dbReference type="ChEBI" id="CHEBI:59789"/>
        <dbReference type="ChEBI" id="CHEBI:90615"/>
        <dbReference type="ChEBI" id="CHEBI:90616"/>
        <dbReference type="EC" id="2.1.1.72"/>
    </reaction>
</comment>
<accession>A0A3M8F621</accession>
<evidence type="ECO:0000256" key="6">
    <source>
        <dbReference type="ARBA" id="ARBA00047942"/>
    </source>
</evidence>
<dbReference type="InterPro" id="IPR051537">
    <property type="entry name" value="DNA_Adenine_Mtase"/>
</dbReference>
<dbReference type="InterPro" id="IPR022749">
    <property type="entry name" value="D12N6_MeTrfase_N"/>
</dbReference>
<dbReference type="Pfam" id="PF02384">
    <property type="entry name" value="N6_Mtase"/>
    <property type="match status" value="1"/>
</dbReference>
<dbReference type="PRINTS" id="PR00507">
    <property type="entry name" value="N12N6MTFRASE"/>
</dbReference>
<dbReference type="EMBL" id="JNAD02000015">
    <property type="protein sequence ID" value="RKM91966.1"/>
    <property type="molecule type" value="Genomic_DNA"/>
</dbReference>
<keyword evidence="4" id="KW-0949">S-adenosyl-L-methionine</keyword>
<dbReference type="GO" id="GO:0008170">
    <property type="term" value="F:N-methyltransferase activity"/>
    <property type="evidence" value="ECO:0007669"/>
    <property type="project" value="InterPro"/>
</dbReference>
<gene>
    <name evidence="9" type="ORF">SFRA_026315</name>
</gene>
<organism evidence="9 10">
    <name type="scientific">Streptomyces xinghaiensis</name>
    <dbReference type="NCBI Taxonomy" id="1038928"/>
    <lineage>
        <taxon>Bacteria</taxon>
        <taxon>Bacillati</taxon>
        <taxon>Actinomycetota</taxon>
        <taxon>Actinomycetes</taxon>
        <taxon>Kitasatosporales</taxon>
        <taxon>Streptomycetaceae</taxon>
        <taxon>Streptomyces</taxon>
    </lineage>
</organism>
<evidence type="ECO:0000259" key="7">
    <source>
        <dbReference type="Pfam" id="PF02384"/>
    </source>
</evidence>